<dbReference type="Proteomes" id="UP000265515">
    <property type="component" value="Unassembled WGS sequence"/>
</dbReference>
<feature type="region of interest" description="Disordered" evidence="1">
    <location>
        <begin position="233"/>
        <end position="260"/>
    </location>
</feature>
<feature type="compositionally biased region" description="Basic and acidic residues" evidence="1">
    <location>
        <begin position="1"/>
        <end position="51"/>
    </location>
</feature>
<protein>
    <submittedName>
        <fullName evidence="2">Uncharacterized protein</fullName>
    </submittedName>
</protein>
<feature type="compositionally biased region" description="Basic and acidic residues" evidence="1">
    <location>
        <begin position="126"/>
        <end position="136"/>
    </location>
</feature>
<evidence type="ECO:0000313" key="3">
    <source>
        <dbReference type="Proteomes" id="UP000265515"/>
    </source>
</evidence>
<evidence type="ECO:0000256" key="1">
    <source>
        <dbReference type="SAM" id="MobiDB-lite"/>
    </source>
</evidence>
<evidence type="ECO:0000313" key="2">
    <source>
        <dbReference type="EMBL" id="GBG84122.1"/>
    </source>
</evidence>
<dbReference type="AlphaFoldDB" id="A0A388LPI6"/>
<name>A0A388LPI6_CHABU</name>
<organism evidence="2 3">
    <name type="scientific">Chara braunii</name>
    <name type="common">Braun's stonewort</name>
    <dbReference type="NCBI Taxonomy" id="69332"/>
    <lineage>
        <taxon>Eukaryota</taxon>
        <taxon>Viridiplantae</taxon>
        <taxon>Streptophyta</taxon>
        <taxon>Charophyceae</taxon>
        <taxon>Charales</taxon>
        <taxon>Characeae</taxon>
        <taxon>Chara</taxon>
    </lineage>
</organism>
<dbReference type="Gramene" id="GBG84122">
    <property type="protein sequence ID" value="GBG84122"/>
    <property type="gene ID" value="CBR_g37997"/>
</dbReference>
<feature type="region of interest" description="Disordered" evidence="1">
    <location>
        <begin position="1"/>
        <end position="172"/>
    </location>
</feature>
<feature type="compositionally biased region" description="Acidic residues" evidence="1">
    <location>
        <begin position="244"/>
        <end position="260"/>
    </location>
</feature>
<accession>A0A388LPI6</accession>
<reference evidence="2 3" key="1">
    <citation type="journal article" date="2018" name="Cell">
        <title>The Chara Genome: Secondary Complexity and Implications for Plant Terrestrialization.</title>
        <authorList>
            <person name="Nishiyama T."/>
            <person name="Sakayama H."/>
            <person name="Vries J.D."/>
            <person name="Buschmann H."/>
            <person name="Saint-Marcoux D."/>
            <person name="Ullrich K.K."/>
            <person name="Haas F.B."/>
            <person name="Vanderstraeten L."/>
            <person name="Becker D."/>
            <person name="Lang D."/>
            <person name="Vosolsobe S."/>
            <person name="Rombauts S."/>
            <person name="Wilhelmsson P.K.I."/>
            <person name="Janitza P."/>
            <person name="Kern R."/>
            <person name="Heyl A."/>
            <person name="Rumpler F."/>
            <person name="Villalobos L.I.A.C."/>
            <person name="Clay J.M."/>
            <person name="Skokan R."/>
            <person name="Toyoda A."/>
            <person name="Suzuki Y."/>
            <person name="Kagoshima H."/>
            <person name="Schijlen E."/>
            <person name="Tajeshwar N."/>
            <person name="Catarino B."/>
            <person name="Hetherington A.J."/>
            <person name="Saltykova A."/>
            <person name="Bonnot C."/>
            <person name="Breuninger H."/>
            <person name="Symeonidi A."/>
            <person name="Radhakrishnan G.V."/>
            <person name="Van Nieuwerburgh F."/>
            <person name="Deforce D."/>
            <person name="Chang C."/>
            <person name="Karol K.G."/>
            <person name="Hedrich R."/>
            <person name="Ulvskov P."/>
            <person name="Glockner G."/>
            <person name="Delwiche C.F."/>
            <person name="Petrasek J."/>
            <person name="Van de Peer Y."/>
            <person name="Friml J."/>
            <person name="Beilby M."/>
            <person name="Dolan L."/>
            <person name="Kohara Y."/>
            <person name="Sugano S."/>
            <person name="Fujiyama A."/>
            <person name="Delaux P.-M."/>
            <person name="Quint M."/>
            <person name="TheiBen G."/>
            <person name="Hagemann M."/>
            <person name="Harholt J."/>
            <person name="Dunand C."/>
            <person name="Zachgo S."/>
            <person name="Langdale J."/>
            <person name="Maumus F."/>
            <person name="Straeten D.V.D."/>
            <person name="Gould S.B."/>
            <person name="Rensing S.A."/>
        </authorList>
    </citation>
    <scope>NUCLEOTIDE SEQUENCE [LARGE SCALE GENOMIC DNA]</scope>
    <source>
        <strain evidence="2 3">S276</strain>
    </source>
</reference>
<gene>
    <name evidence="2" type="ORF">CBR_g37997</name>
</gene>
<sequence length="260" mass="28991">MEDAKREAEARKAKEETEKAAKEEEAKHALQKKLEKEEKERKRQWEIRKLLAEQAAEYDSKLDKLVTLSKKMRGVSIGDKKKGKATTPPSSDESEEEAEEVITPLNDKRKRRDSTGAVENSPPVETPKKLGRKEGTETPGSQKKKGRGRPTKAESQVARLAKGEDPWEGVPTGEKYATEAAYRKAVRKTIGSFYLDTLKTMCKGVGLPFYGVNDAIDTLSELRVTYCYRGKKLSGSTSKKSTEEEQIGGEVPDPEGEVEK</sequence>
<proteinExistence type="predicted"/>
<keyword evidence="3" id="KW-1185">Reference proteome</keyword>
<dbReference type="EMBL" id="BFEA01000464">
    <property type="protein sequence ID" value="GBG84122.1"/>
    <property type="molecule type" value="Genomic_DNA"/>
</dbReference>
<comment type="caution">
    <text evidence="2">The sequence shown here is derived from an EMBL/GenBank/DDBJ whole genome shotgun (WGS) entry which is preliminary data.</text>
</comment>